<dbReference type="Gene3D" id="2.170.140.10">
    <property type="entry name" value="Chitin binding domain"/>
    <property type="match status" value="5"/>
</dbReference>
<proteinExistence type="predicted"/>
<dbReference type="OrthoDB" id="6020543at2759"/>
<evidence type="ECO:0000256" key="2">
    <source>
        <dbReference type="ARBA" id="ARBA00022729"/>
    </source>
</evidence>
<dbReference type="SUPFAM" id="SSF57625">
    <property type="entry name" value="Invertebrate chitin-binding proteins"/>
    <property type="match status" value="5"/>
</dbReference>
<dbReference type="STRING" id="158441.A0A226E580"/>
<feature type="compositionally biased region" description="Basic and acidic residues" evidence="6">
    <location>
        <begin position="316"/>
        <end position="328"/>
    </location>
</feature>
<evidence type="ECO:0000256" key="3">
    <source>
        <dbReference type="ARBA" id="ARBA00022737"/>
    </source>
</evidence>
<gene>
    <name evidence="9" type="ORF">Fcan01_11927</name>
</gene>
<keyword evidence="2 7" id="KW-0732">Signal</keyword>
<name>A0A226E580_FOLCA</name>
<comment type="caution">
    <text evidence="9">The sequence shown here is derived from an EMBL/GenBank/DDBJ whole genome shotgun (WGS) entry which is preliminary data.</text>
</comment>
<dbReference type="PANTHER" id="PTHR23301">
    <property type="entry name" value="CHITIN BINDING PERITROPHIN-A"/>
    <property type="match status" value="1"/>
</dbReference>
<dbReference type="InterPro" id="IPR036508">
    <property type="entry name" value="Chitin-bd_dom_sf"/>
</dbReference>
<feature type="chain" id="PRO_5013211680" evidence="7">
    <location>
        <begin position="22"/>
        <end position="595"/>
    </location>
</feature>
<feature type="domain" description="Chitin-binding type-2" evidence="8">
    <location>
        <begin position="396"/>
        <end position="453"/>
    </location>
</feature>
<keyword evidence="1" id="KW-0147">Chitin-binding</keyword>
<feature type="region of interest" description="Disordered" evidence="6">
    <location>
        <begin position="300"/>
        <end position="329"/>
    </location>
</feature>
<dbReference type="InterPro" id="IPR002557">
    <property type="entry name" value="Chitin-bd_dom"/>
</dbReference>
<keyword evidence="4" id="KW-1015">Disulfide bond</keyword>
<dbReference type="EMBL" id="LNIX01000006">
    <property type="protein sequence ID" value="OXA52448.1"/>
    <property type="molecule type" value="Genomic_DNA"/>
</dbReference>
<dbReference type="GO" id="GO:0008061">
    <property type="term" value="F:chitin binding"/>
    <property type="evidence" value="ECO:0007669"/>
    <property type="project" value="UniProtKB-KW"/>
</dbReference>
<accession>A0A226E580</accession>
<evidence type="ECO:0000256" key="5">
    <source>
        <dbReference type="ARBA" id="ARBA00023180"/>
    </source>
</evidence>
<evidence type="ECO:0000256" key="4">
    <source>
        <dbReference type="ARBA" id="ARBA00023157"/>
    </source>
</evidence>
<evidence type="ECO:0000256" key="7">
    <source>
        <dbReference type="SAM" id="SignalP"/>
    </source>
</evidence>
<feature type="region of interest" description="Disordered" evidence="6">
    <location>
        <begin position="156"/>
        <end position="177"/>
    </location>
</feature>
<keyword evidence="3" id="KW-0677">Repeat</keyword>
<protein>
    <submittedName>
        <fullName evidence="9">Putative chitinase 3</fullName>
    </submittedName>
</protein>
<evidence type="ECO:0000313" key="9">
    <source>
        <dbReference type="EMBL" id="OXA52448.1"/>
    </source>
</evidence>
<dbReference type="PANTHER" id="PTHR23301:SF0">
    <property type="entry name" value="CHITIN-BINDING TYPE-2 DOMAIN-CONTAINING PROTEIN-RELATED"/>
    <property type="match status" value="1"/>
</dbReference>
<dbReference type="PROSITE" id="PS50940">
    <property type="entry name" value="CHIT_BIND_II"/>
    <property type="match status" value="4"/>
</dbReference>
<evidence type="ECO:0000259" key="8">
    <source>
        <dbReference type="PROSITE" id="PS50940"/>
    </source>
</evidence>
<feature type="signal peptide" evidence="7">
    <location>
        <begin position="1"/>
        <end position="21"/>
    </location>
</feature>
<dbReference type="AlphaFoldDB" id="A0A226E580"/>
<feature type="domain" description="Chitin-binding type-2" evidence="8">
    <location>
        <begin position="330"/>
        <end position="389"/>
    </location>
</feature>
<dbReference type="SMART" id="SM00494">
    <property type="entry name" value="ChtBD2"/>
    <property type="match status" value="5"/>
</dbReference>
<dbReference type="GO" id="GO:0005576">
    <property type="term" value="C:extracellular region"/>
    <property type="evidence" value="ECO:0007669"/>
    <property type="project" value="InterPro"/>
</dbReference>
<reference evidence="9 10" key="1">
    <citation type="submission" date="2015-12" db="EMBL/GenBank/DDBJ databases">
        <title>The genome of Folsomia candida.</title>
        <authorList>
            <person name="Faddeeva A."/>
            <person name="Derks M.F."/>
            <person name="Anvar Y."/>
            <person name="Smit S."/>
            <person name="Van Straalen N."/>
            <person name="Roelofs D."/>
        </authorList>
    </citation>
    <scope>NUCLEOTIDE SEQUENCE [LARGE SCALE GENOMIC DNA]</scope>
    <source>
        <strain evidence="9 10">VU population</strain>
        <tissue evidence="9">Whole body</tissue>
    </source>
</reference>
<organism evidence="9 10">
    <name type="scientific">Folsomia candida</name>
    <name type="common">Springtail</name>
    <dbReference type="NCBI Taxonomy" id="158441"/>
    <lineage>
        <taxon>Eukaryota</taxon>
        <taxon>Metazoa</taxon>
        <taxon>Ecdysozoa</taxon>
        <taxon>Arthropoda</taxon>
        <taxon>Hexapoda</taxon>
        <taxon>Collembola</taxon>
        <taxon>Entomobryomorpha</taxon>
        <taxon>Isotomoidea</taxon>
        <taxon>Isotomidae</taxon>
        <taxon>Proisotominae</taxon>
        <taxon>Folsomia</taxon>
    </lineage>
</organism>
<evidence type="ECO:0000256" key="1">
    <source>
        <dbReference type="ARBA" id="ARBA00022669"/>
    </source>
</evidence>
<dbReference type="OMA" id="KFVECED"/>
<dbReference type="Proteomes" id="UP000198287">
    <property type="component" value="Unassembled WGS sequence"/>
</dbReference>
<sequence>MHSSWLTVSLLTTIVIVMAHAQQIKKDQSEDEHHHPNQLLALLSKSTETKATTAGESGDLTEPQLYTRTFLVGQDLSRELYQELCPHPDGKAVIHGLCALTGECGPANVTFRRKCDTESSRECKFVQPDCKRALFSDDAEYEDMMIIRKLFQSNDPSQSAASRRQSGSHQPQTDSTNVLARHGVSTAKNHVASTQADTNYTTLNSSNGATTSTTTTTGLSWKSSFSCANLSGNFSYFVSCTQFVECVGKVPYVKMCPKGTKFHPTLLICDKEKSVLATTNCSSSGGVKLLSNNYDPLKKSTSDKVKTTRGGGGRVIKRETSSSREDRKMSRRCSTGSTHDYYIQPHSQYCNKFEICSNGKIQEQTCGLGALFNPLSLVCDLPYNVDCESRRIDFSTYDCQPGDKYKTSHPDKCEQFIECDIKGTLRIKECPPSTAYDFEEEECVHIYKAKCKKPISLEHDSSFNVNYGHSHLRRHKRSTSNRLNLACTFNYIAPHPEFCDKFVECEDGRIFIKDCGPGTAYNPRLGQCDWPYNVRQAVSQDCSRYRQCLGRQYVVKTCREDTIFDPEAGKCVIATGKFDYDADCRQQQFITPLPS</sequence>
<keyword evidence="10" id="KW-1185">Reference proteome</keyword>
<evidence type="ECO:0000256" key="6">
    <source>
        <dbReference type="SAM" id="MobiDB-lite"/>
    </source>
</evidence>
<dbReference type="InterPro" id="IPR051940">
    <property type="entry name" value="Chitin_bind-dev_reg"/>
</dbReference>
<dbReference type="Pfam" id="PF01607">
    <property type="entry name" value="CBM_14"/>
    <property type="match status" value="5"/>
</dbReference>
<feature type="domain" description="Chitin-binding type-2" evidence="8">
    <location>
        <begin position="224"/>
        <end position="283"/>
    </location>
</feature>
<feature type="domain" description="Chitin-binding type-2" evidence="8">
    <location>
        <begin position="484"/>
        <end position="544"/>
    </location>
</feature>
<keyword evidence="5" id="KW-0325">Glycoprotein</keyword>
<evidence type="ECO:0000313" key="10">
    <source>
        <dbReference type="Proteomes" id="UP000198287"/>
    </source>
</evidence>
<feature type="compositionally biased region" description="Polar residues" evidence="6">
    <location>
        <begin position="167"/>
        <end position="177"/>
    </location>
</feature>